<dbReference type="Pfam" id="PF12697">
    <property type="entry name" value="Abhydrolase_6"/>
    <property type="match status" value="1"/>
</dbReference>
<dbReference type="STRING" id="1149755.A0A2J6S0U7"/>
<evidence type="ECO:0000313" key="3">
    <source>
        <dbReference type="Proteomes" id="UP000235786"/>
    </source>
</evidence>
<dbReference type="InterPro" id="IPR000073">
    <property type="entry name" value="AB_hydrolase_1"/>
</dbReference>
<dbReference type="PANTHER" id="PTHR43194">
    <property type="entry name" value="HYDROLASE ALPHA/BETA FOLD FAMILY"/>
    <property type="match status" value="1"/>
</dbReference>
<dbReference type="Gene3D" id="3.40.50.1820">
    <property type="entry name" value="alpha/beta hydrolase"/>
    <property type="match status" value="2"/>
</dbReference>
<evidence type="ECO:0000259" key="1">
    <source>
        <dbReference type="Pfam" id="PF12697"/>
    </source>
</evidence>
<dbReference type="EMBL" id="KZ613941">
    <property type="protein sequence ID" value="PMD44393.1"/>
    <property type="molecule type" value="Genomic_DNA"/>
</dbReference>
<gene>
    <name evidence="2" type="ORF">L207DRAFT_579332</name>
</gene>
<organism evidence="2 3">
    <name type="scientific">Hyaloscypha variabilis (strain UAMH 11265 / GT02V1 / F)</name>
    <name type="common">Meliniomyces variabilis</name>
    <dbReference type="NCBI Taxonomy" id="1149755"/>
    <lineage>
        <taxon>Eukaryota</taxon>
        <taxon>Fungi</taxon>
        <taxon>Dikarya</taxon>
        <taxon>Ascomycota</taxon>
        <taxon>Pezizomycotina</taxon>
        <taxon>Leotiomycetes</taxon>
        <taxon>Helotiales</taxon>
        <taxon>Hyaloscyphaceae</taxon>
        <taxon>Hyaloscypha</taxon>
        <taxon>Hyaloscypha variabilis</taxon>
    </lineage>
</organism>
<feature type="domain" description="AB hydrolase-1" evidence="1">
    <location>
        <begin position="64"/>
        <end position="282"/>
    </location>
</feature>
<accession>A0A2J6S0U7</accession>
<dbReference type="PANTHER" id="PTHR43194:SF2">
    <property type="entry name" value="PEROXISOMAL MEMBRANE PROTEIN LPX1"/>
    <property type="match status" value="1"/>
</dbReference>
<evidence type="ECO:0000313" key="2">
    <source>
        <dbReference type="EMBL" id="PMD44393.1"/>
    </source>
</evidence>
<dbReference type="GO" id="GO:0016787">
    <property type="term" value="F:hydrolase activity"/>
    <property type="evidence" value="ECO:0007669"/>
    <property type="project" value="UniProtKB-KW"/>
</dbReference>
<reference evidence="2 3" key="1">
    <citation type="submission" date="2016-04" db="EMBL/GenBank/DDBJ databases">
        <title>A degradative enzymes factory behind the ericoid mycorrhizal symbiosis.</title>
        <authorList>
            <consortium name="DOE Joint Genome Institute"/>
            <person name="Martino E."/>
            <person name="Morin E."/>
            <person name="Grelet G."/>
            <person name="Kuo A."/>
            <person name="Kohler A."/>
            <person name="Daghino S."/>
            <person name="Barry K."/>
            <person name="Choi C."/>
            <person name="Cichocki N."/>
            <person name="Clum A."/>
            <person name="Copeland A."/>
            <person name="Hainaut M."/>
            <person name="Haridas S."/>
            <person name="Labutti K."/>
            <person name="Lindquist E."/>
            <person name="Lipzen A."/>
            <person name="Khouja H.-R."/>
            <person name="Murat C."/>
            <person name="Ohm R."/>
            <person name="Olson A."/>
            <person name="Spatafora J."/>
            <person name="Veneault-Fourrey C."/>
            <person name="Henrissat B."/>
            <person name="Grigoriev I."/>
            <person name="Martin F."/>
            <person name="Perotto S."/>
        </authorList>
    </citation>
    <scope>NUCLEOTIDE SEQUENCE [LARGE SCALE GENOMIC DNA]</scope>
    <source>
        <strain evidence="2 3">F</strain>
    </source>
</reference>
<name>A0A2J6S0U7_HYAVF</name>
<dbReference type="InterPro" id="IPR029058">
    <property type="entry name" value="AB_hydrolase_fold"/>
</dbReference>
<dbReference type="SUPFAM" id="SSF53474">
    <property type="entry name" value="alpha/beta-Hydrolases"/>
    <property type="match status" value="1"/>
</dbReference>
<dbReference type="InterPro" id="IPR050228">
    <property type="entry name" value="Carboxylesterase_BioH"/>
</dbReference>
<protein>
    <submittedName>
        <fullName evidence="2">Alpha/beta-hydrolase</fullName>
    </submittedName>
</protein>
<sequence length="294" mass="32935">MAWESTLPVPVIINGRNHIPPPSVEAFETEFAGILPEGNNLPSSWGVTRFYDFSPDAKESARRVLLIHGVGTSGIGMAPLALRLKETGNHVIYDLWGYGLSSTPLTAHVPAIFHIQILELLSYLKWSKAHLLGFSGDGAIAATFYVKPMTIEGWCGLYWLRRRTVLGFVLGNANKPKLDWTERLQKGEVDVVAVQLWERAHHKGHEKSVISMFEGLSVDHDDKFTMLPKSGVEVLLILGEKDPAVQPDKIRKAFSNMEWHGDIHEIKRAGHDVVRPSVDETARVINQFWAKLEF</sequence>
<dbReference type="Proteomes" id="UP000235786">
    <property type="component" value="Unassembled WGS sequence"/>
</dbReference>
<dbReference type="AlphaFoldDB" id="A0A2J6S0U7"/>
<keyword evidence="2" id="KW-0378">Hydrolase</keyword>
<proteinExistence type="predicted"/>
<dbReference type="OrthoDB" id="408373at2759"/>
<keyword evidence="3" id="KW-1185">Reference proteome</keyword>